<comment type="caution">
    <text evidence="3">The sequence shown here is derived from an EMBL/GenBank/DDBJ whole genome shotgun (WGS) entry which is preliminary data.</text>
</comment>
<keyword evidence="2" id="KW-0472">Membrane</keyword>
<reference evidence="3 4" key="1">
    <citation type="submission" date="2020-02" db="EMBL/GenBank/DDBJ databases">
        <title>Ideonella bacterium strain TBM-1.</title>
        <authorList>
            <person name="Chen W.-M."/>
        </authorList>
    </citation>
    <scope>NUCLEOTIDE SEQUENCE [LARGE SCALE GENOMIC DNA]</scope>
    <source>
        <strain evidence="3 4">TBM-1</strain>
    </source>
</reference>
<dbReference type="PANTHER" id="PTHR42928:SF5">
    <property type="entry name" value="BLR1237 PROTEIN"/>
    <property type="match status" value="1"/>
</dbReference>
<dbReference type="SUPFAM" id="SSF53850">
    <property type="entry name" value="Periplasmic binding protein-like II"/>
    <property type="match status" value="1"/>
</dbReference>
<organism evidence="3 4">
    <name type="scientific">Ideonella livida</name>
    <dbReference type="NCBI Taxonomy" id="2707176"/>
    <lineage>
        <taxon>Bacteria</taxon>
        <taxon>Pseudomonadati</taxon>
        <taxon>Pseudomonadota</taxon>
        <taxon>Betaproteobacteria</taxon>
        <taxon>Burkholderiales</taxon>
        <taxon>Sphaerotilaceae</taxon>
        <taxon>Ideonella</taxon>
    </lineage>
</organism>
<dbReference type="AlphaFoldDB" id="A0A7C9TJ26"/>
<accession>A0A7C9TJ26</accession>
<sequence>MPQPPHGQAQPATDIATADIRIPRRQVHRLAGALALGVTLGGTLLPGAALAQSAWPSKPLRIVVPYSPGGSSDIIARTIAPHLEAVFKQTVLVENKPGANGNTGSDTVAKATDGHTLLLCDVGALAITPSVYKQLPFNPSKDLRGVSMLAYSPHLLVVHPSVPANNLRELVALSKKEKMNFAVTAQGSAPHLAGIAVEKATGADWAYIPYKGGAQALADTMAGQTQIVMNGMLATLPHVQSGKLKVLAVSKATRVAQLPQVPTIAEQGVAGFESGTWQGVLMPAGTPDAVVQKVATELQRIVQLPEVRDRLQSQGAEVHVMGPADLGRFYETERARWAKVVAQGGVSLD</sequence>
<dbReference type="InterPro" id="IPR042100">
    <property type="entry name" value="Bug_dom1"/>
</dbReference>
<dbReference type="InterPro" id="IPR005064">
    <property type="entry name" value="BUG"/>
</dbReference>
<gene>
    <name evidence="3" type="ORF">G3A44_03745</name>
</gene>
<dbReference type="EMBL" id="JAAGOH010000003">
    <property type="protein sequence ID" value="NDY90305.1"/>
    <property type="molecule type" value="Genomic_DNA"/>
</dbReference>
<evidence type="ECO:0000313" key="4">
    <source>
        <dbReference type="Proteomes" id="UP000484255"/>
    </source>
</evidence>
<keyword evidence="4" id="KW-1185">Reference proteome</keyword>
<keyword evidence="2" id="KW-0812">Transmembrane</keyword>
<dbReference type="Pfam" id="PF03401">
    <property type="entry name" value="TctC"/>
    <property type="match status" value="1"/>
</dbReference>
<dbReference type="Gene3D" id="3.40.190.10">
    <property type="entry name" value="Periplasmic binding protein-like II"/>
    <property type="match status" value="1"/>
</dbReference>
<dbReference type="PIRSF" id="PIRSF017082">
    <property type="entry name" value="YflP"/>
    <property type="match status" value="1"/>
</dbReference>
<evidence type="ECO:0000313" key="3">
    <source>
        <dbReference type="EMBL" id="NDY90305.1"/>
    </source>
</evidence>
<dbReference type="Proteomes" id="UP000484255">
    <property type="component" value="Unassembled WGS sequence"/>
</dbReference>
<proteinExistence type="inferred from homology"/>
<evidence type="ECO:0000256" key="2">
    <source>
        <dbReference type="SAM" id="Phobius"/>
    </source>
</evidence>
<protein>
    <submittedName>
        <fullName evidence="3">Tripartite tricarboxylate transporter substrate binding protein</fullName>
    </submittedName>
</protein>
<evidence type="ECO:0000256" key="1">
    <source>
        <dbReference type="ARBA" id="ARBA00006987"/>
    </source>
</evidence>
<dbReference type="PROSITE" id="PS51318">
    <property type="entry name" value="TAT"/>
    <property type="match status" value="1"/>
</dbReference>
<feature type="transmembrane region" description="Helical" evidence="2">
    <location>
        <begin position="30"/>
        <end position="51"/>
    </location>
</feature>
<name>A0A7C9TJ26_9BURK</name>
<dbReference type="CDD" id="cd13578">
    <property type="entry name" value="PBP2_Bug27"/>
    <property type="match status" value="1"/>
</dbReference>
<dbReference type="PANTHER" id="PTHR42928">
    <property type="entry name" value="TRICARBOXYLATE-BINDING PROTEIN"/>
    <property type="match status" value="1"/>
</dbReference>
<dbReference type="InterPro" id="IPR006311">
    <property type="entry name" value="TAT_signal"/>
</dbReference>
<keyword evidence="2" id="KW-1133">Transmembrane helix</keyword>
<comment type="similarity">
    <text evidence="1">Belongs to the UPF0065 (bug) family.</text>
</comment>
<dbReference type="Gene3D" id="3.40.190.150">
    <property type="entry name" value="Bordetella uptake gene, domain 1"/>
    <property type="match status" value="1"/>
</dbReference>